<proteinExistence type="inferred from homology"/>
<evidence type="ECO:0000256" key="9">
    <source>
        <dbReference type="SAM" id="MobiDB-lite"/>
    </source>
</evidence>
<evidence type="ECO:0000256" key="1">
    <source>
        <dbReference type="ARBA" id="ARBA00005860"/>
    </source>
</evidence>
<protein>
    <recommendedName>
        <fullName evidence="8">Leishmanolysin-like peptidase</fullName>
        <ecNumber evidence="8">3.4.24.-</ecNumber>
    </recommendedName>
</protein>
<keyword evidence="6 7" id="KW-0482">Metalloprotease</keyword>
<feature type="region of interest" description="Disordered" evidence="9">
    <location>
        <begin position="52"/>
        <end position="71"/>
    </location>
</feature>
<dbReference type="EMBL" id="CAKXAJ010020343">
    <property type="protein sequence ID" value="CAH2221457.1"/>
    <property type="molecule type" value="Genomic_DNA"/>
</dbReference>
<evidence type="ECO:0000256" key="8">
    <source>
        <dbReference type="RuleBase" id="RU366077"/>
    </source>
</evidence>
<organism evidence="10 11">
    <name type="scientific">Pararge aegeria aegeria</name>
    <dbReference type="NCBI Taxonomy" id="348720"/>
    <lineage>
        <taxon>Eukaryota</taxon>
        <taxon>Metazoa</taxon>
        <taxon>Ecdysozoa</taxon>
        <taxon>Arthropoda</taxon>
        <taxon>Hexapoda</taxon>
        <taxon>Insecta</taxon>
        <taxon>Pterygota</taxon>
        <taxon>Neoptera</taxon>
        <taxon>Endopterygota</taxon>
        <taxon>Lepidoptera</taxon>
        <taxon>Glossata</taxon>
        <taxon>Ditrysia</taxon>
        <taxon>Papilionoidea</taxon>
        <taxon>Nymphalidae</taxon>
        <taxon>Satyrinae</taxon>
        <taxon>Satyrini</taxon>
        <taxon>Parargina</taxon>
        <taxon>Pararge</taxon>
    </lineage>
</organism>
<keyword evidence="4 8" id="KW-0378">Hydrolase</keyword>
<comment type="caution">
    <text evidence="10">The sequence shown here is derived from an EMBL/GenBank/DDBJ whole genome shotgun (WGS) entry which is preliminary data.</text>
</comment>
<comment type="cofactor">
    <cofactor evidence="7 8">
        <name>Zn(2+)</name>
        <dbReference type="ChEBI" id="CHEBI:29105"/>
    </cofactor>
    <text evidence="7 8">Binds 1 zinc ion per subunit.</text>
</comment>
<name>A0A8S4QUD7_9NEOP</name>
<evidence type="ECO:0000256" key="6">
    <source>
        <dbReference type="ARBA" id="ARBA00023049"/>
    </source>
</evidence>
<dbReference type="GO" id="GO:0016020">
    <property type="term" value="C:membrane"/>
    <property type="evidence" value="ECO:0007669"/>
    <property type="project" value="InterPro"/>
</dbReference>
<evidence type="ECO:0000256" key="4">
    <source>
        <dbReference type="ARBA" id="ARBA00022801"/>
    </source>
</evidence>
<evidence type="ECO:0000313" key="10">
    <source>
        <dbReference type="EMBL" id="CAH2221457.1"/>
    </source>
</evidence>
<dbReference type="SUPFAM" id="SSF55486">
    <property type="entry name" value="Metalloproteases ('zincins'), catalytic domain"/>
    <property type="match status" value="1"/>
</dbReference>
<dbReference type="GO" id="GO:0046872">
    <property type="term" value="F:metal ion binding"/>
    <property type="evidence" value="ECO:0007669"/>
    <property type="project" value="UniProtKB-KW"/>
</dbReference>
<dbReference type="GO" id="GO:0004222">
    <property type="term" value="F:metalloendopeptidase activity"/>
    <property type="evidence" value="ECO:0007669"/>
    <property type="project" value="UniProtKB-UniRule"/>
</dbReference>
<accession>A0A8S4QUD7</accession>
<evidence type="ECO:0000256" key="5">
    <source>
        <dbReference type="ARBA" id="ARBA00022833"/>
    </source>
</evidence>
<dbReference type="EC" id="3.4.24.-" evidence="8"/>
<evidence type="ECO:0000256" key="3">
    <source>
        <dbReference type="ARBA" id="ARBA00022723"/>
    </source>
</evidence>
<keyword evidence="5 7" id="KW-0862">Zinc</keyword>
<comment type="similarity">
    <text evidence="1 8">Belongs to the peptidase M8 family.</text>
</comment>
<evidence type="ECO:0000313" key="11">
    <source>
        <dbReference type="Proteomes" id="UP000838756"/>
    </source>
</evidence>
<keyword evidence="11" id="KW-1185">Reference proteome</keyword>
<dbReference type="Gene3D" id="3.90.132.10">
    <property type="entry name" value="Leishmanolysin , domain 2"/>
    <property type="match status" value="1"/>
</dbReference>
<feature type="binding site" evidence="7">
    <location>
        <position position="31"/>
    </location>
    <ligand>
        <name>Zn(2+)</name>
        <dbReference type="ChEBI" id="CHEBI:29105"/>
        <note>catalytic</note>
    </ligand>
</feature>
<evidence type="ECO:0000256" key="7">
    <source>
        <dbReference type="PIRSR" id="PIRSR601577-2"/>
    </source>
</evidence>
<dbReference type="OrthoDB" id="527990at2759"/>
<dbReference type="InterPro" id="IPR001577">
    <property type="entry name" value="Peptidase_M8"/>
</dbReference>
<dbReference type="Proteomes" id="UP000838756">
    <property type="component" value="Unassembled WGS sequence"/>
</dbReference>
<dbReference type="GO" id="GO:0007155">
    <property type="term" value="P:cell adhesion"/>
    <property type="evidence" value="ECO:0007669"/>
    <property type="project" value="InterPro"/>
</dbReference>
<gene>
    <name evidence="10" type="primary">jg3732</name>
    <name evidence="10" type="ORF">PAEG_LOCUS6696</name>
</gene>
<dbReference type="Pfam" id="PF01457">
    <property type="entry name" value="Peptidase_M8"/>
    <property type="match status" value="1"/>
</dbReference>
<dbReference type="AlphaFoldDB" id="A0A8S4QUD7"/>
<keyword evidence="3 7" id="KW-0479">Metal-binding</keyword>
<evidence type="ECO:0000256" key="2">
    <source>
        <dbReference type="ARBA" id="ARBA00022670"/>
    </source>
</evidence>
<sequence>MMFQVRDHFNCSELEGAELEDQGGDGTALTHWEKRVFEGERPPLLPPMLCGGDLPVTPPDPRCSPLAAPRA</sequence>
<dbReference type="GO" id="GO:0006508">
    <property type="term" value="P:proteolysis"/>
    <property type="evidence" value="ECO:0007669"/>
    <property type="project" value="UniProtKB-KW"/>
</dbReference>
<keyword evidence="2 8" id="KW-0645">Protease</keyword>
<reference evidence="10" key="1">
    <citation type="submission" date="2022-03" db="EMBL/GenBank/DDBJ databases">
        <authorList>
            <person name="Lindestad O."/>
        </authorList>
    </citation>
    <scope>NUCLEOTIDE SEQUENCE</scope>
</reference>